<reference evidence="2 3" key="1">
    <citation type="journal article" date="2013" name="PLoS Genet.">
        <title>Comparative genome structure, secondary metabolite, and effector coding capacity across Cochliobolus pathogens.</title>
        <authorList>
            <person name="Condon B.J."/>
            <person name="Leng Y."/>
            <person name="Wu D."/>
            <person name="Bushley K.E."/>
            <person name="Ohm R.A."/>
            <person name="Otillar R."/>
            <person name="Martin J."/>
            <person name="Schackwitz W."/>
            <person name="Grimwood J."/>
            <person name="MohdZainudin N."/>
            <person name="Xue C."/>
            <person name="Wang R."/>
            <person name="Manning V.A."/>
            <person name="Dhillon B."/>
            <person name="Tu Z.J."/>
            <person name="Steffenson B.J."/>
            <person name="Salamov A."/>
            <person name="Sun H."/>
            <person name="Lowry S."/>
            <person name="LaButti K."/>
            <person name="Han J."/>
            <person name="Copeland A."/>
            <person name="Lindquist E."/>
            <person name="Barry K."/>
            <person name="Schmutz J."/>
            <person name="Baker S.E."/>
            <person name="Ciuffetti L.M."/>
            <person name="Grigoriev I.V."/>
            <person name="Zhong S."/>
            <person name="Turgeon B.G."/>
        </authorList>
    </citation>
    <scope>NUCLEOTIDE SEQUENCE [LARGE SCALE GENOMIC DNA]</scope>
    <source>
        <strain evidence="2 3">ATCC 44560</strain>
    </source>
</reference>
<sequence>MVTDKVEGSVTAKYTPAMPEGRVPHQVACIEERVTLEERKNLQERKNHEERINLEDPNIHEDPSILEESKVHEEKNKTELRTAPHKELSDDDDVNWKESYEGLWDVMSWTVWITIIVIAIRV</sequence>
<accession>W6ZKR1</accession>
<dbReference type="RefSeq" id="XP_007682823.1">
    <property type="nucleotide sequence ID" value="XM_007684633.1"/>
</dbReference>
<gene>
    <name evidence="2" type="ORF">COCMIDRAFT_21908</name>
</gene>
<organism evidence="2 3">
    <name type="scientific">Bipolaris oryzae ATCC 44560</name>
    <dbReference type="NCBI Taxonomy" id="930090"/>
    <lineage>
        <taxon>Eukaryota</taxon>
        <taxon>Fungi</taxon>
        <taxon>Dikarya</taxon>
        <taxon>Ascomycota</taxon>
        <taxon>Pezizomycotina</taxon>
        <taxon>Dothideomycetes</taxon>
        <taxon>Pleosporomycetidae</taxon>
        <taxon>Pleosporales</taxon>
        <taxon>Pleosporineae</taxon>
        <taxon>Pleosporaceae</taxon>
        <taxon>Bipolaris</taxon>
    </lineage>
</organism>
<evidence type="ECO:0000313" key="3">
    <source>
        <dbReference type="Proteomes" id="UP000054032"/>
    </source>
</evidence>
<evidence type="ECO:0000256" key="1">
    <source>
        <dbReference type="SAM" id="MobiDB-lite"/>
    </source>
</evidence>
<protein>
    <submittedName>
        <fullName evidence="2">Uncharacterized protein</fullName>
    </submittedName>
</protein>
<name>W6ZKR1_COCMI</name>
<dbReference type="KEGG" id="bor:COCMIDRAFT_21908"/>
<dbReference type="HOGENOM" id="CLU_2026298_0_0_1"/>
<dbReference type="EMBL" id="KI963922">
    <property type="protein sequence ID" value="EUC50593.1"/>
    <property type="molecule type" value="Genomic_DNA"/>
</dbReference>
<feature type="region of interest" description="Disordered" evidence="1">
    <location>
        <begin position="41"/>
        <end position="92"/>
    </location>
</feature>
<proteinExistence type="predicted"/>
<dbReference type="GeneID" id="19120135"/>
<keyword evidence="3" id="KW-1185">Reference proteome</keyword>
<evidence type="ECO:0000313" key="2">
    <source>
        <dbReference type="EMBL" id="EUC50593.1"/>
    </source>
</evidence>
<dbReference type="Proteomes" id="UP000054032">
    <property type="component" value="Unassembled WGS sequence"/>
</dbReference>
<feature type="region of interest" description="Disordered" evidence="1">
    <location>
        <begin position="1"/>
        <end position="20"/>
    </location>
</feature>
<dbReference type="AlphaFoldDB" id="W6ZKR1"/>